<organism evidence="1 2">
    <name type="scientific">Metabacillus hrfriensis</name>
    <dbReference type="NCBI Taxonomy" id="3048891"/>
    <lineage>
        <taxon>Bacteria</taxon>
        <taxon>Bacillati</taxon>
        <taxon>Bacillota</taxon>
        <taxon>Bacilli</taxon>
        <taxon>Bacillales</taxon>
        <taxon>Bacillaceae</taxon>
        <taxon>Metabacillus</taxon>
    </lineage>
</organism>
<evidence type="ECO:0000313" key="1">
    <source>
        <dbReference type="EMBL" id="WHZ55891.1"/>
    </source>
</evidence>
<gene>
    <name evidence="1" type="ORF">QLQ22_14320</name>
</gene>
<sequence length="362" mass="42079">MNILPLFKKKALPVLLPNTEKVNLEKTLSESLELKSPLVLYEEERLAVLDIRAQTAELNRNNLTRTEAYLAFYLKHPEIHWSFLAHMVSRNGGYSMTDLKNGFVGQFLPEKEIVALFQFLETANALIFHDAYPQLMLYEKSLLSGKPLFHLLPALNVSRFMIPIWEMFFKKKYSDVLTLALITNEQHYVENQLLSKSSGILKTFPYAVQEKCGLTNVVLPYKKHFFDKKYSLAGMEVDNFIKPEARIKIGKILYQTLFHPAVFNEALLFSKHTPHTGSRSDYWPHLFSASKEKQKFQSPKLLDAWEDVPHTFHRYSDWLQNIDLISEFDVFQHTGTYKDITKNVKMNLLKMSSLQLITKKIL</sequence>
<dbReference type="Proteomes" id="UP001226091">
    <property type="component" value="Chromosome"/>
</dbReference>
<accession>A0ACD4R5Z7</accession>
<reference evidence="2" key="1">
    <citation type="journal article" date="2025" name="Aquaculture">
        <title>Assessment of the bioflocculant production and safety properties of Metabacillus hrfriensis sp. nov. based on phenotypic and whole-genome sequencing analysis.</title>
        <authorList>
            <person name="Zhang R."/>
            <person name="Zhao Z."/>
            <person name="Luo L."/>
            <person name="Wang S."/>
            <person name="Guo K."/>
            <person name="Xu W."/>
        </authorList>
    </citation>
    <scope>NUCLEOTIDE SEQUENCE [LARGE SCALE GENOMIC DNA]</scope>
    <source>
        <strain evidence="2">CT-WN-B3</strain>
    </source>
</reference>
<protein>
    <submittedName>
        <fullName evidence="1">DUF2515 family protein</fullName>
    </submittedName>
</protein>
<evidence type="ECO:0000313" key="2">
    <source>
        <dbReference type="Proteomes" id="UP001226091"/>
    </source>
</evidence>
<dbReference type="EMBL" id="CP126116">
    <property type="protein sequence ID" value="WHZ55891.1"/>
    <property type="molecule type" value="Genomic_DNA"/>
</dbReference>
<name>A0ACD4R5Z7_9BACI</name>
<proteinExistence type="predicted"/>
<keyword evidence="2" id="KW-1185">Reference proteome</keyword>